<organism evidence="1 2">
    <name type="scientific">Rhamnella rubrinervis</name>
    <dbReference type="NCBI Taxonomy" id="2594499"/>
    <lineage>
        <taxon>Eukaryota</taxon>
        <taxon>Viridiplantae</taxon>
        <taxon>Streptophyta</taxon>
        <taxon>Embryophyta</taxon>
        <taxon>Tracheophyta</taxon>
        <taxon>Spermatophyta</taxon>
        <taxon>Magnoliopsida</taxon>
        <taxon>eudicotyledons</taxon>
        <taxon>Gunneridae</taxon>
        <taxon>Pentapetalae</taxon>
        <taxon>rosids</taxon>
        <taxon>fabids</taxon>
        <taxon>Rosales</taxon>
        <taxon>Rhamnaceae</taxon>
        <taxon>rhamnoid group</taxon>
        <taxon>Rhamneae</taxon>
        <taxon>Rhamnella</taxon>
    </lineage>
</organism>
<dbReference type="Proteomes" id="UP000796880">
    <property type="component" value="Unassembled WGS sequence"/>
</dbReference>
<accession>A0A8K0GPJ0</accession>
<keyword evidence="2" id="KW-1185">Reference proteome</keyword>
<gene>
    <name evidence="1" type="ORF">FNV43_RR26782</name>
</gene>
<proteinExistence type="predicted"/>
<protein>
    <submittedName>
        <fullName evidence="1">Uncharacterized protein</fullName>
    </submittedName>
</protein>
<comment type="caution">
    <text evidence="1">The sequence shown here is derived from an EMBL/GenBank/DDBJ whole genome shotgun (WGS) entry which is preliminary data.</text>
</comment>
<evidence type="ECO:0000313" key="1">
    <source>
        <dbReference type="EMBL" id="KAF3432043.1"/>
    </source>
</evidence>
<dbReference type="AlphaFoldDB" id="A0A8K0GPJ0"/>
<reference evidence="1" key="1">
    <citation type="submission" date="2020-03" db="EMBL/GenBank/DDBJ databases">
        <title>A high-quality chromosome-level genome assembly of a woody plant with both climbing and erect habits, Rhamnella rubrinervis.</title>
        <authorList>
            <person name="Lu Z."/>
            <person name="Yang Y."/>
            <person name="Zhu X."/>
            <person name="Sun Y."/>
        </authorList>
    </citation>
    <scope>NUCLEOTIDE SEQUENCE</scope>
    <source>
        <strain evidence="1">BYM</strain>
        <tissue evidence="1">Leaf</tissue>
    </source>
</reference>
<sequence length="142" mass="16222">MCVVSAGISNNVFPNEEGTSLLMMNNNFFKVKAMCRVTRFQVMKHMFYLYKCILKDPKLSTGVFNAIPVAFRIILDSKYLVKEYLGDMPMKDDELGLFCTVVMKNNEDVEHGLVTINSTKPPLPRCKYITVRNNATIDELKL</sequence>
<dbReference type="EMBL" id="VOIH02000012">
    <property type="protein sequence ID" value="KAF3432043.1"/>
    <property type="molecule type" value="Genomic_DNA"/>
</dbReference>
<name>A0A8K0GPJ0_9ROSA</name>
<evidence type="ECO:0000313" key="2">
    <source>
        <dbReference type="Proteomes" id="UP000796880"/>
    </source>
</evidence>
<dbReference type="OrthoDB" id="436852at2759"/>